<dbReference type="VEuPathDB" id="PlasmoDB:PGSY75_0108100"/>
<dbReference type="AlphaFoldDB" id="A0A151LX27"/>
<evidence type="ECO:0000256" key="1">
    <source>
        <dbReference type="SAM" id="MobiDB-lite"/>
    </source>
</evidence>
<evidence type="ECO:0000313" key="3">
    <source>
        <dbReference type="Proteomes" id="UP000076004"/>
    </source>
</evidence>
<dbReference type="KEGG" id="pgab:PGSY75_0108100"/>
<comment type="caution">
    <text evidence="2">The sequence shown here is derived from an EMBL/GenBank/DDBJ whole genome shotgun (WGS) entry which is preliminary data.</text>
</comment>
<proteinExistence type="predicted"/>
<feature type="region of interest" description="Disordered" evidence="1">
    <location>
        <begin position="88"/>
        <end position="107"/>
    </location>
</feature>
<organism evidence="2 3">
    <name type="scientific">Plasmodium gaboni</name>
    <dbReference type="NCBI Taxonomy" id="647221"/>
    <lineage>
        <taxon>Eukaryota</taxon>
        <taxon>Sar</taxon>
        <taxon>Alveolata</taxon>
        <taxon>Apicomplexa</taxon>
        <taxon>Aconoidasida</taxon>
        <taxon>Haemosporida</taxon>
        <taxon>Plasmodiidae</taxon>
        <taxon>Plasmodium</taxon>
        <taxon>Plasmodium (Laverania)</taxon>
    </lineage>
</organism>
<accession>A0A151LX27</accession>
<dbReference type="VEuPathDB" id="PlasmoDB:PGABG01_0106500"/>
<evidence type="ECO:0000313" key="2">
    <source>
        <dbReference type="EMBL" id="KYO03726.1"/>
    </source>
</evidence>
<reference evidence="2 3" key="1">
    <citation type="journal article" date="2016" name="Nat. Commun.">
        <title>Genomes of cryptic chimpanzee Plasmodium species reveal key evolutionary events leading to human malaria.</title>
        <authorList>
            <person name="Sundararaman S.A."/>
            <person name="Plenderleith L.J."/>
            <person name="Liu W."/>
            <person name="Loy D.E."/>
            <person name="Learn G.H."/>
            <person name="Li Y."/>
            <person name="Shaw K.S."/>
            <person name="Ayouba A."/>
            <person name="Peeters M."/>
            <person name="Speede S."/>
            <person name="Shaw G.M."/>
            <person name="Bushman F.D."/>
            <person name="Brisson D."/>
            <person name="Rayner J.C."/>
            <person name="Sharp P.M."/>
            <person name="Hahn B.H."/>
        </authorList>
    </citation>
    <scope>NUCLEOTIDE SEQUENCE [LARGE SCALE GENOMIC DNA]</scope>
    <source>
        <strain evidence="2 3">SY75</strain>
    </source>
</reference>
<name>A0A151LX27_9APIC</name>
<gene>
    <name evidence="2" type="ORF">PGSY75_0108100</name>
</gene>
<sequence length="668" mass="80213">MKSPYFRKYSERILSLLCNNKKCGTHTHIRSYKKMFSTLNNVVSNEEENKNIQDAHATDSNNEIIIEKYKNLIRNTKLIKDIKEKKNNFQPNGQINQTNSFPSPKKKEKIKSKTIINDIININDTNLDSSQNNLNKSQNDSCNNLMSSKDEKYVILKKQITKEFIHQVFLPHVESQIIYHLKTYTPDQIVNIFQVYSYLYYYDKKKEMIDQLLEYLEYRLDCFSVHNVLLILEPLYILNQTNNIYIYRLIINYLYKIEDKLNIYNYIGISRVFTKILIDLYFKEQEEKQKGHNLLSIKFILKYFKEQKFKKKITPNERSIPHIEYITNFMLQVIDKIEKQLDLLSAIELTDLLSVMSNYSYKNNYSKYYIPLEYKNNTTMQQNNELSLDISNECIHVIHQNNKKLYIYNLSTDNSYLFKENIIAFLIVNRIIQKYTELTTLHKITNMHNLIKLSIYDDQYIKLIENDINNYHYINNIHHKYLSLLTWCLFKYNILYKYINKLKPILQQNIYNFNAKGFARLSHAIYEHKDILYQIANNLIKNINQMNINEFLCFFYSLVLHDLLPYQILNQKNNKDMMNSVHVNHNTKDIHTTGNDNIINILNKNISNLNKRDILHKCLQYIEKNKRDMNKEQMVKIVQLLKKKKQQRYLYILDMLPDEWKGMLHLIN</sequence>
<feature type="compositionally biased region" description="Polar residues" evidence="1">
    <location>
        <begin position="88"/>
        <end position="102"/>
    </location>
</feature>
<protein>
    <submittedName>
        <fullName evidence="2">Uncharacterized protein</fullName>
    </submittedName>
</protein>
<dbReference type="GeneID" id="29774258"/>
<dbReference type="EMBL" id="LVLB01000002">
    <property type="protein sequence ID" value="KYO03726.1"/>
    <property type="molecule type" value="Genomic_DNA"/>
</dbReference>
<dbReference type="Proteomes" id="UP000076004">
    <property type="component" value="Chromosome 1"/>
</dbReference>
<dbReference type="RefSeq" id="XP_018643920.1">
    <property type="nucleotide sequence ID" value="XM_018783636.1"/>
</dbReference>